<dbReference type="PANTHER" id="PTHR47236">
    <property type="entry name" value="GENE, 32742-RELATED-RELATED"/>
    <property type="match status" value="1"/>
</dbReference>
<feature type="chain" id="PRO_5044840030" description="IPT/TIG domain-containing protein" evidence="1">
    <location>
        <begin position="25"/>
        <end position="1712"/>
    </location>
</feature>
<dbReference type="InterPro" id="IPR014756">
    <property type="entry name" value="Ig_E-set"/>
</dbReference>
<proteinExistence type="predicted"/>
<evidence type="ECO:0000256" key="1">
    <source>
        <dbReference type="SAM" id="SignalP"/>
    </source>
</evidence>
<dbReference type="CDD" id="cd00603">
    <property type="entry name" value="IPT_PCSR"/>
    <property type="match status" value="1"/>
</dbReference>
<feature type="domain" description="IPT/TIG" evidence="2">
    <location>
        <begin position="245"/>
        <end position="312"/>
    </location>
</feature>
<dbReference type="InterPro" id="IPR002909">
    <property type="entry name" value="IPT_dom"/>
</dbReference>
<comment type="caution">
    <text evidence="3">The sequence shown here is derived from an EMBL/GenBank/DDBJ whole genome shotgun (WGS) entry which is preliminary data.</text>
</comment>
<evidence type="ECO:0000313" key="3">
    <source>
        <dbReference type="EMBL" id="KAL3757981.1"/>
    </source>
</evidence>
<feature type="domain" description="IPT/TIG" evidence="2">
    <location>
        <begin position="1050"/>
        <end position="1148"/>
    </location>
</feature>
<dbReference type="InterPro" id="IPR009030">
    <property type="entry name" value="Growth_fac_rcpt_cys_sf"/>
</dbReference>
<dbReference type="Proteomes" id="UP001530293">
    <property type="component" value="Unassembled WGS sequence"/>
</dbReference>
<dbReference type="Gene3D" id="2.10.50.10">
    <property type="entry name" value="Tumor Necrosis Factor Receptor, subunit A, domain 2"/>
    <property type="match status" value="2"/>
</dbReference>
<dbReference type="Pfam" id="PF01833">
    <property type="entry name" value="TIG"/>
    <property type="match status" value="3"/>
</dbReference>
<protein>
    <recommendedName>
        <fullName evidence="2">IPT/TIG domain-containing protein</fullName>
    </recommendedName>
</protein>
<feature type="non-terminal residue" evidence="3">
    <location>
        <position position="1712"/>
    </location>
</feature>
<dbReference type="CDD" id="cd00102">
    <property type="entry name" value="IPT"/>
    <property type="match status" value="1"/>
</dbReference>
<dbReference type="SUPFAM" id="SSF57184">
    <property type="entry name" value="Growth factor receptor domain"/>
    <property type="match status" value="1"/>
</dbReference>
<accession>A0ABD3M1X2</accession>
<organism evidence="3 4">
    <name type="scientific">Discostella pseudostelligera</name>
    <dbReference type="NCBI Taxonomy" id="259834"/>
    <lineage>
        <taxon>Eukaryota</taxon>
        <taxon>Sar</taxon>
        <taxon>Stramenopiles</taxon>
        <taxon>Ochrophyta</taxon>
        <taxon>Bacillariophyta</taxon>
        <taxon>Coscinodiscophyceae</taxon>
        <taxon>Thalassiosirophycidae</taxon>
        <taxon>Stephanodiscales</taxon>
        <taxon>Stephanodiscaceae</taxon>
        <taxon>Discostella</taxon>
    </lineage>
</organism>
<evidence type="ECO:0000313" key="4">
    <source>
        <dbReference type="Proteomes" id="UP001530293"/>
    </source>
</evidence>
<keyword evidence="1" id="KW-0732">Signal</keyword>
<feature type="domain" description="IPT/TIG" evidence="2">
    <location>
        <begin position="965"/>
        <end position="1045"/>
    </location>
</feature>
<evidence type="ECO:0000259" key="2">
    <source>
        <dbReference type="Pfam" id="PF01833"/>
    </source>
</evidence>
<keyword evidence="4" id="KW-1185">Reference proteome</keyword>
<gene>
    <name evidence="3" type="ORF">ACHAWU_006039</name>
</gene>
<name>A0ABD3M1X2_9STRA</name>
<sequence length="1712" mass="185464">MRSFIIAILLSILLGNSHYQATYASEAFNDNDDQWSSFSALPNSTASLHPKVILSSIHHNVTATIVVTPPIGSIPARTWIRFDDGPTVEIDGELTLESIEAAYNRTVGKNNDQASGLRVPFSFESSFAEHDVTSSEILVYLSSQDRGALLLEPNHGPSSGGTRVYIKGITSGRIVNGPQALCKFGKHISHAIEVGSSGEFVMCISPPRSENEHAVTVPVDVSVSGQSSVFSGEQEVVFRYDDDITVSSLYPTSGVVIGGTKVNIRGGPFQNPDEIVCRFGDKTVGAIYHDISAISCISPHHGWIEEVQRVSVFTMAANPEIQTISATVEDYVNEIHICQTFGRNLGDDEFGRGFRLVAPGGSIEYPLTHYTPWIHYNESADGMREALLETGLFLEDTHVDRTGPFPGRTYRWEIVLPKNETFNGQTLHVVNSGGGAVQLKGENASVTCLLAQRGTRRLEGEFRLFSSNNGLVESSRLVPHNATNDDIKMALEELHGIDMVHVESTSLDYNMTGSGAVQWHVTFDSLKSAGDVPLLTADYTSSDAKLFGSNATIDIRETRKGASHAIYKIEIPTQTSKFSIILDEIESRFLLVGATPSEVAEAVEAIGGESIVVEKYEAEYFFLDITGYPLEGRLNARIIQCAIDDASPSCSTELLNAIQHVPSTANQLGGHFSLRFQPSNLVSCETCRHSTTEAISAFATALQVETAISRLDFVDAVEVVITESKRNKEYKVPVTSGIVGLNRNFYIRFIQNKAHPVDVDENLLFYSTGYSGDVPLLSIKQDHLEGTPTRESAHSNDYNAIVTEVVKGTDFNHGGIVEVAVSINNGVDFSEQNPQFEYKPVPIVQSIMPAYGSVTGNTAIRVSGDNFSRNSARYCLFWGLGASVVGGVPSGLIEYVPISKYATSITNKTFRSDNSAISEVVCTSPASLKPQYVNIAVVSHDDISSLESSIQGRGKLFRYHQDIKISNIYPVSSSVAGNVSVTISGGPFFSNDGLFCSFGGVIVPGVLRSPNQISCNAPLHVSGTYSFDVTQNGQDFIKSGHTFRYDHTCSISNISPMAGPSRRAGTNVKVLGENFVNMTHLQCRFGMSSVPATFVSSNEISCSSPPIDSSSLDIVQMAGYYPQLMKGHIVSLEVSNNGQDFTSNGHQFLYLEDIEEPHVSMRELQLYGKGTPTIIRGRNFGSRSVTDELLCFLHFWDAVNSTQLTCRFRNGLTRAFFLTREAILCFSPPDYGLNYIVSGTKESLPLAVSNNGADYVYVTGLKHASKILGGMFQAGREGSTLLMCPRGAYCDGSVLGNNFTLCNPGTYQPLAGQSSCILCPIGYVCNEFGMTVPRICPAHFLCDVRGLASAKPCPTNYICDRGTATLASACVNTLDVGSEICFDNSTDDFGLQSSEYPAQVWAERHLMPLDAGSPITPIRGRYCYDTACINHDDSDNFQVFDKSFDYSSTGFRLKRPKCMEGTACDPGTLPSSRLCSKGHYCRTGVKIPCSVGTYCPHDNMIDPLHCEPGTFNFMVGQDRCSDCPIGYYCPDYGLIGPVICPPGFVCSKKGLRRPNIQCPAGFYCHNGTKTSDPFRNDTTLRPYACSPGTFCVAGTGSNEVREGAIGFAQPCTAGFFCEAASISAKGSGACPPSFECPKGTANPRPTPKGFHADHPGTIESTACLPGFYAPTIQTDQCYECPPGTSCTFEGLFQAEECGPGTYRSTDLEGGKS</sequence>
<dbReference type="PANTHER" id="PTHR47236:SF4">
    <property type="entry name" value="GENE 9195-RELATED"/>
    <property type="match status" value="1"/>
</dbReference>
<dbReference type="Gene3D" id="2.60.40.10">
    <property type="entry name" value="Immunoglobulins"/>
    <property type="match status" value="5"/>
</dbReference>
<dbReference type="EMBL" id="JALLBG020000245">
    <property type="protein sequence ID" value="KAL3757981.1"/>
    <property type="molecule type" value="Genomic_DNA"/>
</dbReference>
<dbReference type="SMART" id="SM01411">
    <property type="entry name" value="Ephrin_rec_like"/>
    <property type="match status" value="5"/>
</dbReference>
<dbReference type="SUPFAM" id="SSF81296">
    <property type="entry name" value="E set domains"/>
    <property type="match status" value="4"/>
</dbReference>
<feature type="signal peptide" evidence="1">
    <location>
        <begin position="1"/>
        <end position="24"/>
    </location>
</feature>
<reference evidence="3 4" key="1">
    <citation type="submission" date="2024-10" db="EMBL/GenBank/DDBJ databases">
        <title>Updated reference genomes for cyclostephanoid diatoms.</title>
        <authorList>
            <person name="Roberts W.R."/>
            <person name="Alverson A.J."/>
        </authorList>
    </citation>
    <scope>NUCLEOTIDE SEQUENCE [LARGE SCALE GENOMIC DNA]</scope>
    <source>
        <strain evidence="3 4">AJA232-27</strain>
    </source>
</reference>
<dbReference type="InterPro" id="IPR013783">
    <property type="entry name" value="Ig-like_fold"/>
</dbReference>